<dbReference type="PANTHER" id="PTHR43791">
    <property type="entry name" value="PERMEASE-RELATED"/>
    <property type="match status" value="1"/>
</dbReference>
<evidence type="ECO:0000256" key="2">
    <source>
        <dbReference type="ARBA" id="ARBA00022448"/>
    </source>
</evidence>
<dbReference type="OrthoDB" id="6730379at2759"/>
<dbReference type="FunFam" id="1.20.1250.20:FF:000064">
    <property type="entry name" value="MFS allantoate transporter"/>
    <property type="match status" value="1"/>
</dbReference>
<evidence type="ECO:0000256" key="6">
    <source>
        <dbReference type="ARBA" id="ARBA00037968"/>
    </source>
</evidence>
<feature type="transmembrane region" description="Helical" evidence="7">
    <location>
        <begin position="451"/>
        <end position="471"/>
    </location>
</feature>
<feature type="transmembrane region" description="Helical" evidence="7">
    <location>
        <begin position="195"/>
        <end position="217"/>
    </location>
</feature>
<evidence type="ECO:0000256" key="7">
    <source>
        <dbReference type="SAM" id="Phobius"/>
    </source>
</evidence>
<sequence>MASDKKDDVPTVADARSPSIDDVIGEKAPVVAADARELYELYHRSDERDVDTAEAKRVLRKVDWRILPMLFMTYFLQFLDKSGINYASVYGLQKGTHLHGQDYSWLGSIFYFGYLAAQFPAGYLMQRLPMAKVTGVSILGWGIIMITTPACVSFAGIAVNRFLLGALEGVVNPAFILILSMWYSTAEQPIRLESYYCTNGIATMFGGLIGYAIGHITSGLPQWMYVFLIFGSLSIFWGIVFLLVTPDLPSTANFLSPAERIVAVKRVAGNRQGIKNAKFSKRQAYQTVVDPKTWMLVIMAVAAQIPNAALTSFTSLVIQGFGFDTLGSQYLQIPGGAVHLVSTLTGGYICSRFRNVRFITMIVASTICILGSGLLVGLPNSNKWGRMVALWLCNLQSLGFSMSLTIVSSNIGGYTKKQLTGAALFVAYCVGNIIGPQTFRANEAPGYHSAYVAMLIGYCIKLLMMVCLYVYMWRVNKSRDRDVLEGRVLTEEEEKDAIERGMQDMTEIDNRGFRYAL</sequence>
<reference evidence="9" key="1">
    <citation type="journal article" date="2020" name="Stud. Mycol.">
        <title>101 Dothideomycetes genomes: a test case for predicting lifestyles and emergence of pathogens.</title>
        <authorList>
            <person name="Haridas S."/>
            <person name="Albert R."/>
            <person name="Binder M."/>
            <person name="Bloem J."/>
            <person name="Labutti K."/>
            <person name="Salamov A."/>
            <person name="Andreopoulos B."/>
            <person name="Baker S."/>
            <person name="Barry K."/>
            <person name="Bills G."/>
            <person name="Bluhm B."/>
            <person name="Cannon C."/>
            <person name="Castanera R."/>
            <person name="Culley D."/>
            <person name="Daum C."/>
            <person name="Ezra D."/>
            <person name="Gonzalez J."/>
            <person name="Henrissat B."/>
            <person name="Kuo A."/>
            <person name="Liang C."/>
            <person name="Lipzen A."/>
            <person name="Lutzoni F."/>
            <person name="Magnuson J."/>
            <person name="Mondo S."/>
            <person name="Nolan M."/>
            <person name="Ohm R."/>
            <person name="Pangilinan J."/>
            <person name="Park H.-J."/>
            <person name="Ramirez L."/>
            <person name="Alfaro M."/>
            <person name="Sun H."/>
            <person name="Tritt A."/>
            <person name="Yoshinaga Y."/>
            <person name="Zwiers L.-H."/>
            <person name="Turgeon B."/>
            <person name="Goodwin S."/>
            <person name="Spatafora J."/>
            <person name="Crous P."/>
            <person name="Grigoriev I."/>
        </authorList>
    </citation>
    <scope>NUCLEOTIDE SEQUENCE</scope>
    <source>
        <strain evidence="9">CBS 133067</strain>
    </source>
</reference>
<feature type="transmembrane region" description="Helical" evidence="7">
    <location>
        <begin position="66"/>
        <end position="84"/>
    </location>
</feature>
<dbReference type="AlphaFoldDB" id="A0A9P4M8L5"/>
<organism evidence="9 10">
    <name type="scientific">Rhizodiscina lignyota</name>
    <dbReference type="NCBI Taxonomy" id="1504668"/>
    <lineage>
        <taxon>Eukaryota</taxon>
        <taxon>Fungi</taxon>
        <taxon>Dikarya</taxon>
        <taxon>Ascomycota</taxon>
        <taxon>Pezizomycotina</taxon>
        <taxon>Dothideomycetes</taxon>
        <taxon>Pleosporomycetidae</taxon>
        <taxon>Aulographales</taxon>
        <taxon>Rhizodiscinaceae</taxon>
        <taxon>Rhizodiscina</taxon>
    </lineage>
</organism>
<feature type="transmembrane region" description="Helical" evidence="7">
    <location>
        <begin position="330"/>
        <end position="351"/>
    </location>
</feature>
<keyword evidence="5 7" id="KW-0472">Membrane</keyword>
<feature type="transmembrane region" description="Helical" evidence="7">
    <location>
        <begin position="163"/>
        <end position="183"/>
    </location>
</feature>
<keyword evidence="3 7" id="KW-0812">Transmembrane</keyword>
<proteinExistence type="inferred from homology"/>
<dbReference type="InterPro" id="IPR036259">
    <property type="entry name" value="MFS_trans_sf"/>
</dbReference>
<protein>
    <submittedName>
        <fullName evidence="9">MFS general substrate transporter</fullName>
    </submittedName>
</protein>
<evidence type="ECO:0000256" key="5">
    <source>
        <dbReference type="ARBA" id="ARBA00023136"/>
    </source>
</evidence>
<feature type="transmembrane region" description="Helical" evidence="7">
    <location>
        <begin position="358"/>
        <end position="376"/>
    </location>
</feature>
<feature type="transmembrane region" description="Helical" evidence="7">
    <location>
        <begin position="388"/>
        <end position="407"/>
    </location>
</feature>
<dbReference type="PROSITE" id="PS50850">
    <property type="entry name" value="MFS"/>
    <property type="match status" value="1"/>
</dbReference>
<feature type="transmembrane region" description="Helical" evidence="7">
    <location>
        <begin position="136"/>
        <end position="157"/>
    </location>
</feature>
<keyword evidence="10" id="KW-1185">Reference proteome</keyword>
<keyword evidence="2" id="KW-0813">Transport</keyword>
<comment type="subcellular location">
    <subcellularLocation>
        <location evidence="1">Membrane</location>
        <topology evidence="1">Multi-pass membrane protein</topology>
    </subcellularLocation>
</comment>
<feature type="transmembrane region" description="Helical" evidence="7">
    <location>
        <begin position="223"/>
        <end position="244"/>
    </location>
</feature>
<feature type="domain" description="Major facilitator superfamily (MFS) profile" evidence="8">
    <location>
        <begin position="66"/>
        <end position="476"/>
    </location>
</feature>
<dbReference type="GO" id="GO:0016020">
    <property type="term" value="C:membrane"/>
    <property type="evidence" value="ECO:0007669"/>
    <property type="project" value="UniProtKB-SubCell"/>
</dbReference>
<feature type="transmembrane region" description="Helical" evidence="7">
    <location>
        <begin position="104"/>
        <end position="124"/>
    </location>
</feature>
<gene>
    <name evidence="9" type="ORF">NA57DRAFT_56140</name>
</gene>
<evidence type="ECO:0000256" key="4">
    <source>
        <dbReference type="ARBA" id="ARBA00022989"/>
    </source>
</evidence>
<feature type="transmembrane region" description="Helical" evidence="7">
    <location>
        <begin position="294"/>
        <end position="318"/>
    </location>
</feature>
<dbReference type="Gene3D" id="1.20.1250.20">
    <property type="entry name" value="MFS general substrate transporter like domains"/>
    <property type="match status" value="2"/>
</dbReference>
<comment type="caution">
    <text evidence="9">The sequence shown here is derived from an EMBL/GenBank/DDBJ whole genome shotgun (WGS) entry which is preliminary data.</text>
</comment>
<dbReference type="InterPro" id="IPR020846">
    <property type="entry name" value="MFS_dom"/>
</dbReference>
<comment type="similarity">
    <text evidence="6">Belongs to the major facilitator superfamily. Allantoate permease family.</text>
</comment>
<evidence type="ECO:0000313" key="9">
    <source>
        <dbReference type="EMBL" id="KAF2098472.1"/>
    </source>
</evidence>
<dbReference type="Pfam" id="PF07690">
    <property type="entry name" value="MFS_1"/>
    <property type="match status" value="1"/>
</dbReference>
<name>A0A9P4M8L5_9PEZI</name>
<dbReference type="CDD" id="cd17327">
    <property type="entry name" value="MFS_FEN2_like"/>
    <property type="match status" value="1"/>
</dbReference>
<evidence type="ECO:0000313" key="10">
    <source>
        <dbReference type="Proteomes" id="UP000799772"/>
    </source>
</evidence>
<dbReference type="PANTHER" id="PTHR43791:SF70">
    <property type="entry name" value="MAJOR FACILITATOR SUPERFAMILY (MFS) PROFILE DOMAIN-CONTAINING PROTEIN"/>
    <property type="match status" value="1"/>
</dbReference>
<dbReference type="EMBL" id="ML978126">
    <property type="protein sequence ID" value="KAF2098472.1"/>
    <property type="molecule type" value="Genomic_DNA"/>
</dbReference>
<evidence type="ECO:0000256" key="3">
    <source>
        <dbReference type="ARBA" id="ARBA00022692"/>
    </source>
</evidence>
<dbReference type="InterPro" id="IPR011701">
    <property type="entry name" value="MFS"/>
</dbReference>
<evidence type="ECO:0000259" key="8">
    <source>
        <dbReference type="PROSITE" id="PS50850"/>
    </source>
</evidence>
<keyword evidence="4 7" id="KW-1133">Transmembrane helix</keyword>
<accession>A0A9P4M8L5</accession>
<dbReference type="SUPFAM" id="SSF103473">
    <property type="entry name" value="MFS general substrate transporter"/>
    <property type="match status" value="1"/>
</dbReference>
<dbReference type="GO" id="GO:0022857">
    <property type="term" value="F:transmembrane transporter activity"/>
    <property type="evidence" value="ECO:0007669"/>
    <property type="project" value="InterPro"/>
</dbReference>
<feature type="transmembrane region" description="Helical" evidence="7">
    <location>
        <begin position="419"/>
        <end position="439"/>
    </location>
</feature>
<dbReference type="Proteomes" id="UP000799772">
    <property type="component" value="Unassembled WGS sequence"/>
</dbReference>
<evidence type="ECO:0000256" key="1">
    <source>
        <dbReference type="ARBA" id="ARBA00004141"/>
    </source>
</evidence>